<protein>
    <recommendedName>
        <fullName evidence="3">UTP--glucose-1-phosphate uridylyltransferase</fullName>
        <ecNumber evidence="2">2.7.7.9</ecNumber>
    </recommendedName>
    <alternativeName>
        <fullName evidence="6">Alpha-D-glucosyl-1-phosphate uridylyltransferase</fullName>
    </alternativeName>
    <alternativeName>
        <fullName evidence="7">UDP-glucose pyrophosphorylase</fullName>
    </alternativeName>
    <alternativeName>
        <fullName evidence="8">Uridine diphosphoglucose pyrophosphorylase</fullName>
    </alternativeName>
</protein>
<dbReference type="OrthoDB" id="9803306at2"/>
<dbReference type="SUPFAM" id="SSF53448">
    <property type="entry name" value="Nucleotide-diphospho-sugar transferases"/>
    <property type="match status" value="1"/>
</dbReference>
<dbReference type="InterPro" id="IPR005771">
    <property type="entry name" value="GalU_uridylyltTrfase_bac/arc"/>
</dbReference>
<evidence type="ECO:0000256" key="7">
    <source>
        <dbReference type="ARBA" id="ARBA00031959"/>
    </source>
</evidence>
<comment type="similarity">
    <text evidence="1">Belongs to the UDPGP type 2 family.</text>
</comment>
<evidence type="ECO:0000256" key="3">
    <source>
        <dbReference type="ARBA" id="ARBA00019048"/>
    </source>
</evidence>
<accession>A0A2P6AQ54</accession>
<proteinExistence type="inferred from homology"/>
<sequence>MVPALLVSCNLTDGLLALAWALSTDCRVSTTLISTVVLPVAGLGTRFLPATKSVPKELLPVVDKPLVQYAVEEAFRAGIRHVVLVSSPVKQALERHLQPADPGLVAELEAKNKQDLLAALRSATPEGLTLSVVYQQQALGLGHAVLCAREVLAATPEGEKQTFAVMLPDDFIDAPQGEAGCLADMVALHGRTGAWSLAVEEVPREQTDKYGVVSLTQNAADDPARMVAMVEKPKPADAPSNLAVVGRYVLPGDIFAALAEVKPGAGGEIQLTDGIAALLASHDIRAHRFTGVRYDCGSKLGHMKANMALALRDPQLAGSLKSWLNGSGLL</sequence>
<dbReference type="PANTHER" id="PTHR43197">
    <property type="entry name" value="UTP--GLUCOSE-1-PHOSPHATE URIDYLYLTRANSFERASE"/>
    <property type="match status" value="1"/>
</dbReference>
<name>A0A2P6AQ54_9GAMM</name>
<dbReference type="EC" id="2.7.7.9" evidence="2"/>
<keyword evidence="4 12" id="KW-0808">Transferase</keyword>
<evidence type="ECO:0000259" key="11">
    <source>
        <dbReference type="Pfam" id="PF00483"/>
    </source>
</evidence>
<dbReference type="Proteomes" id="UP000243900">
    <property type="component" value="Unassembled WGS sequence"/>
</dbReference>
<dbReference type="InterPro" id="IPR005835">
    <property type="entry name" value="NTP_transferase_dom"/>
</dbReference>
<dbReference type="PANTHER" id="PTHR43197:SF1">
    <property type="entry name" value="UTP--GLUCOSE-1-PHOSPHATE URIDYLYLTRANSFERASE"/>
    <property type="match status" value="1"/>
</dbReference>
<evidence type="ECO:0000313" key="12">
    <source>
        <dbReference type="EMBL" id="PQA27955.1"/>
    </source>
</evidence>
<organism evidence="12 13">
    <name type="scientific">Amnimonas aquatica</name>
    <dbReference type="NCBI Taxonomy" id="2094561"/>
    <lineage>
        <taxon>Bacteria</taxon>
        <taxon>Pseudomonadati</taxon>
        <taxon>Pseudomonadota</taxon>
        <taxon>Gammaproteobacteria</taxon>
        <taxon>Moraxellales</taxon>
        <taxon>Moraxellaceae</taxon>
        <taxon>Amnimonas</taxon>
    </lineage>
</organism>
<keyword evidence="5 12" id="KW-0548">Nucleotidyltransferase</keyword>
<dbReference type="Pfam" id="PF00483">
    <property type="entry name" value="NTP_transferase"/>
    <property type="match status" value="1"/>
</dbReference>
<comment type="caution">
    <text evidence="12">The sequence shown here is derived from an EMBL/GenBank/DDBJ whole genome shotgun (WGS) entry which is preliminary data.</text>
</comment>
<comment type="catalytic activity">
    <reaction evidence="10">
        <text>alpha-D-glucose 1-phosphate + UTP + H(+) = UDP-alpha-D-glucose + diphosphate</text>
        <dbReference type="Rhea" id="RHEA:19889"/>
        <dbReference type="ChEBI" id="CHEBI:15378"/>
        <dbReference type="ChEBI" id="CHEBI:33019"/>
        <dbReference type="ChEBI" id="CHEBI:46398"/>
        <dbReference type="ChEBI" id="CHEBI:58601"/>
        <dbReference type="ChEBI" id="CHEBI:58885"/>
        <dbReference type="EC" id="2.7.7.9"/>
    </reaction>
</comment>
<feature type="domain" description="Nucleotidyl transferase" evidence="11">
    <location>
        <begin position="40"/>
        <end position="307"/>
    </location>
</feature>
<evidence type="ECO:0000256" key="4">
    <source>
        <dbReference type="ARBA" id="ARBA00022679"/>
    </source>
</evidence>
<evidence type="ECO:0000313" key="13">
    <source>
        <dbReference type="Proteomes" id="UP000243900"/>
    </source>
</evidence>
<comment type="function">
    <text evidence="9">May play a role in stationary phase survival.</text>
</comment>
<dbReference type="AlphaFoldDB" id="A0A2P6AQ54"/>
<dbReference type="CDD" id="cd02541">
    <property type="entry name" value="UGPase_prokaryotic"/>
    <property type="match status" value="1"/>
</dbReference>
<dbReference type="GO" id="GO:0003983">
    <property type="term" value="F:UTP:glucose-1-phosphate uridylyltransferase activity"/>
    <property type="evidence" value="ECO:0007669"/>
    <property type="project" value="UniProtKB-EC"/>
</dbReference>
<evidence type="ECO:0000256" key="2">
    <source>
        <dbReference type="ARBA" id="ARBA00012415"/>
    </source>
</evidence>
<evidence type="ECO:0000256" key="6">
    <source>
        <dbReference type="ARBA" id="ARBA00031455"/>
    </source>
</evidence>
<evidence type="ECO:0000256" key="9">
    <source>
        <dbReference type="ARBA" id="ARBA00037294"/>
    </source>
</evidence>
<evidence type="ECO:0000256" key="5">
    <source>
        <dbReference type="ARBA" id="ARBA00022695"/>
    </source>
</evidence>
<gene>
    <name evidence="12" type="ORF">C5O18_10055</name>
</gene>
<dbReference type="GO" id="GO:0006011">
    <property type="term" value="P:UDP-alpha-D-glucose metabolic process"/>
    <property type="evidence" value="ECO:0007669"/>
    <property type="project" value="InterPro"/>
</dbReference>
<evidence type="ECO:0000256" key="10">
    <source>
        <dbReference type="ARBA" id="ARBA00048128"/>
    </source>
</evidence>
<evidence type="ECO:0000256" key="1">
    <source>
        <dbReference type="ARBA" id="ARBA00006890"/>
    </source>
</evidence>
<keyword evidence="13" id="KW-1185">Reference proteome</keyword>
<evidence type="ECO:0000256" key="8">
    <source>
        <dbReference type="ARBA" id="ARBA00032341"/>
    </source>
</evidence>
<reference evidence="13" key="1">
    <citation type="submission" date="2018-02" db="EMBL/GenBank/DDBJ databases">
        <title>Genome sequencing of Solimonas sp. HR-BB.</title>
        <authorList>
            <person name="Lee Y."/>
            <person name="Jeon C.O."/>
        </authorList>
    </citation>
    <scope>NUCLEOTIDE SEQUENCE [LARGE SCALE GENOMIC DNA]</scope>
    <source>
        <strain evidence="13">HR-E</strain>
    </source>
</reference>
<dbReference type="InterPro" id="IPR029044">
    <property type="entry name" value="Nucleotide-diphossugar_trans"/>
</dbReference>
<dbReference type="Gene3D" id="3.90.550.10">
    <property type="entry name" value="Spore Coat Polysaccharide Biosynthesis Protein SpsA, Chain A"/>
    <property type="match status" value="1"/>
</dbReference>
<dbReference type="EMBL" id="PTQZ01000368">
    <property type="protein sequence ID" value="PQA27955.1"/>
    <property type="molecule type" value="Genomic_DNA"/>
</dbReference>